<comment type="subcellular location">
    <subcellularLocation>
        <location evidence="1">Nucleus</location>
    </subcellularLocation>
</comment>
<dbReference type="eggNOG" id="ENOG502QRGA">
    <property type="taxonomic scope" value="Eukaryota"/>
</dbReference>
<dbReference type="EMBL" id="KK784907">
    <property type="protein sequence ID" value="KDO64409.1"/>
    <property type="molecule type" value="Genomic_DNA"/>
</dbReference>
<name>A0A067FAI7_CITSI</name>
<dbReference type="InterPro" id="IPR044817">
    <property type="entry name" value="SBP-like"/>
</dbReference>
<evidence type="ECO:0000256" key="5">
    <source>
        <dbReference type="ARBA" id="ARBA00023015"/>
    </source>
</evidence>
<evidence type="ECO:0000256" key="1">
    <source>
        <dbReference type="ARBA" id="ARBA00004123"/>
    </source>
</evidence>
<dbReference type="GO" id="GO:0000976">
    <property type="term" value="F:transcription cis-regulatory region binding"/>
    <property type="evidence" value="ECO:0000318"/>
    <property type="project" value="GO_Central"/>
</dbReference>
<keyword evidence="7" id="KW-0804">Transcription</keyword>
<dbReference type="GO" id="GO:0001216">
    <property type="term" value="F:DNA-binding transcription activator activity"/>
    <property type="evidence" value="ECO:0000318"/>
    <property type="project" value="GO_Central"/>
</dbReference>
<keyword evidence="6" id="KW-0238">DNA-binding</keyword>
<evidence type="ECO:0000256" key="9">
    <source>
        <dbReference type="PROSITE-ProRule" id="PRU00470"/>
    </source>
</evidence>
<evidence type="ECO:0000259" key="11">
    <source>
        <dbReference type="PROSITE" id="PS51141"/>
    </source>
</evidence>
<evidence type="ECO:0000256" key="7">
    <source>
        <dbReference type="ARBA" id="ARBA00023163"/>
    </source>
</evidence>
<sequence length="379" mass="41994">MDWNLKPAWDFTEFEQEAIPNVDAVDESSSRTKGNFSVDLKLGQVNSSAEDSLNKCKEPVASKMESPSPSGSFKRARAANNGSQTASCLVDGCDSDLSNCRDYHRRHKVCELHSKTPQVLICGQKQRFCQQCSRFHCLEEFDEGKRSCRKRLDGHNRRRRKPQPDPLSRTGTFLSNYQGASLLPFSSSHMYPSATVVKPTWTGVVNTEADARRYNEHHRLNLPDERNLFLRSPSSSYKTGKQFTFLQGDNPTFNSQTSSEASVSQPLLGTANLSDRSGASHNVFHDRSTTQDSDCALSLLSSPTTQTSGISLSQMMPPSSMPLVRSLGTSLHNHSVEPMESVLVSSDQDDNVHCPGVFHLGYDGSAASDTPQTIPFHWE</sequence>
<evidence type="ECO:0000256" key="10">
    <source>
        <dbReference type="SAM" id="MobiDB-lite"/>
    </source>
</evidence>
<dbReference type="Proteomes" id="UP000027120">
    <property type="component" value="Unassembled WGS sequence"/>
</dbReference>
<keyword evidence="5" id="KW-0805">Transcription regulation</keyword>
<dbReference type="GO" id="GO:0008270">
    <property type="term" value="F:zinc ion binding"/>
    <property type="evidence" value="ECO:0007669"/>
    <property type="project" value="UniProtKB-KW"/>
</dbReference>
<keyword evidence="8" id="KW-0539">Nucleus</keyword>
<keyword evidence="13" id="KW-1185">Reference proteome</keyword>
<organism evidence="12 13">
    <name type="scientific">Citrus sinensis</name>
    <name type="common">Sweet orange</name>
    <name type="synonym">Citrus aurantium var. sinensis</name>
    <dbReference type="NCBI Taxonomy" id="2711"/>
    <lineage>
        <taxon>Eukaryota</taxon>
        <taxon>Viridiplantae</taxon>
        <taxon>Streptophyta</taxon>
        <taxon>Embryophyta</taxon>
        <taxon>Tracheophyta</taxon>
        <taxon>Spermatophyta</taxon>
        <taxon>Magnoliopsida</taxon>
        <taxon>eudicotyledons</taxon>
        <taxon>Gunneridae</taxon>
        <taxon>Pentapetalae</taxon>
        <taxon>rosids</taxon>
        <taxon>malvids</taxon>
        <taxon>Sapindales</taxon>
        <taxon>Rutaceae</taxon>
        <taxon>Aurantioideae</taxon>
        <taxon>Citrus</taxon>
    </lineage>
</organism>
<evidence type="ECO:0000256" key="2">
    <source>
        <dbReference type="ARBA" id="ARBA00022723"/>
    </source>
</evidence>
<dbReference type="PaxDb" id="2711-XP_006493224.1"/>
<feature type="domain" description="SBP-type" evidence="11">
    <location>
        <begin position="85"/>
        <end position="162"/>
    </location>
</feature>
<evidence type="ECO:0000256" key="3">
    <source>
        <dbReference type="ARBA" id="ARBA00022771"/>
    </source>
</evidence>
<keyword evidence="2" id="KW-0479">Metal-binding</keyword>
<evidence type="ECO:0000256" key="4">
    <source>
        <dbReference type="ARBA" id="ARBA00022833"/>
    </source>
</evidence>
<keyword evidence="3 9" id="KW-0863">Zinc-finger</keyword>
<accession>A0A067FAI7</accession>
<proteinExistence type="predicted"/>
<dbReference type="GO" id="GO:0005634">
    <property type="term" value="C:nucleus"/>
    <property type="evidence" value="ECO:0000318"/>
    <property type="project" value="GO_Central"/>
</dbReference>
<dbReference type="STRING" id="2711.A0A067FAI7"/>
<evidence type="ECO:0000313" key="12">
    <source>
        <dbReference type="EMBL" id="KDO64409.1"/>
    </source>
</evidence>
<dbReference type="AlphaFoldDB" id="A0A067FAI7"/>
<dbReference type="SMR" id="A0A067FAI7"/>
<feature type="region of interest" description="Disordered" evidence="10">
    <location>
        <begin position="152"/>
        <end position="171"/>
    </location>
</feature>
<dbReference type="PANTHER" id="PTHR31251">
    <property type="entry name" value="SQUAMOSA PROMOTER-BINDING-LIKE PROTEIN 4"/>
    <property type="match status" value="1"/>
</dbReference>
<evidence type="ECO:0000313" key="13">
    <source>
        <dbReference type="Proteomes" id="UP000027120"/>
    </source>
</evidence>
<keyword evidence="4" id="KW-0862">Zinc</keyword>
<dbReference type="Gene3D" id="4.10.1100.10">
    <property type="entry name" value="Transcription factor, SBP-box domain"/>
    <property type="match status" value="1"/>
</dbReference>
<dbReference type="SUPFAM" id="SSF103612">
    <property type="entry name" value="SBT domain"/>
    <property type="match status" value="1"/>
</dbReference>
<dbReference type="PANTHER" id="PTHR31251:SF207">
    <property type="entry name" value="SQUAMOSA PROMOTER-BINDING-LIKE PROTEIN 13A-RELATED"/>
    <property type="match status" value="1"/>
</dbReference>
<protein>
    <recommendedName>
        <fullName evidence="11">SBP-type domain-containing protein</fullName>
    </recommendedName>
</protein>
<dbReference type="PROSITE" id="PS51141">
    <property type="entry name" value="ZF_SBP"/>
    <property type="match status" value="1"/>
</dbReference>
<reference evidence="12 13" key="1">
    <citation type="submission" date="2014-04" db="EMBL/GenBank/DDBJ databases">
        <authorList>
            <consortium name="International Citrus Genome Consortium"/>
            <person name="Gmitter F."/>
            <person name="Chen C."/>
            <person name="Farmerie W."/>
            <person name="Harkins T."/>
            <person name="Desany B."/>
            <person name="Mohiuddin M."/>
            <person name="Kodira C."/>
            <person name="Borodovsky M."/>
            <person name="Lomsadze A."/>
            <person name="Burns P."/>
            <person name="Jenkins J."/>
            <person name="Prochnik S."/>
            <person name="Shu S."/>
            <person name="Chapman J."/>
            <person name="Pitluck S."/>
            <person name="Schmutz J."/>
            <person name="Rokhsar D."/>
        </authorList>
    </citation>
    <scope>NUCLEOTIDE SEQUENCE</scope>
</reference>
<evidence type="ECO:0000256" key="6">
    <source>
        <dbReference type="ARBA" id="ARBA00023125"/>
    </source>
</evidence>
<dbReference type="FunFam" id="4.10.1100.10:FF:000001">
    <property type="entry name" value="Squamosa promoter-binding-like protein 14"/>
    <property type="match status" value="1"/>
</dbReference>
<dbReference type="InterPro" id="IPR004333">
    <property type="entry name" value="SBP_dom"/>
</dbReference>
<evidence type="ECO:0000256" key="8">
    <source>
        <dbReference type="ARBA" id="ARBA00023242"/>
    </source>
</evidence>
<gene>
    <name evidence="12" type="ORF">CISIN_1g016971mg</name>
</gene>
<dbReference type="InterPro" id="IPR036893">
    <property type="entry name" value="SBP_sf"/>
</dbReference>
<dbReference type="Pfam" id="PF03110">
    <property type="entry name" value="SBP"/>
    <property type="match status" value="1"/>
</dbReference>